<protein>
    <submittedName>
        <fullName evidence="6">LysR family transcriptional regulator</fullName>
    </submittedName>
</protein>
<dbReference type="EMBL" id="BTFW01000001">
    <property type="protein sequence ID" value="GMM60183.1"/>
    <property type="molecule type" value="Genomic_DNA"/>
</dbReference>
<dbReference type="Proteomes" id="UP001187221">
    <property type="component" value="Unassembled WGS sequence"/>
</dbReference>
<dbReference type="PANTHER" id="PTHR30126">
    <property type="entry name" value="HTH-TYPE TRANSCRIPTIONAL REGULATOR"/>
    <property type="match status" value="1"/>
</dbReference>
<organism evidence="6 7">
    <name type="scientific">Novosphingobium pituita</name>
    <dbReference type="NCBI Taxonomy" id="3056842"/>
    <lineage>
        <taxon>Bacteria</taxon>
        <taxon>Pseudomonadati</taxon>
        <taxon>Pseudomonadota</taxon>
        <taxon>Alphaproteobacteria</taxon>
        <taxon>Sphingomonadales</taxon>
        <taxon>Sphingomonadaceae</taxon>
        <taxon>Novosphingobium</taxon>
    </lineage>
</organism>
<dbReference type="InterPro" id="IPR036388">
    <property type="entry name" value="WH-like_DNA-bd_sf"/>
</dbReference>
<dbReference type="InterPro" id="IPR005119">
    <property type="entry name" value="LysR_subst-bd"/>
</dbReference>
<name>A0ABQ6P4I0_9SPHN</name>
<dbReference type="Pfam" id="PF00126">
    <property type="entry name" value="HTH_1"/>
    <property type="match status" value="1"/>
</dbReference>
<dbReference type="RefSeq" id="WP_317973995.1">
    <property type="nucleotide sequence ID" value="NZ_BTFW01000001.1"/>
</dbReference>
<dbReference type="Gene3D" id="3.40.190.10">
    <property type="entry name" value="Periplasmic binding protein-like II"/>
    <property type="match status" value="2"/>
</dbReference>
<comment type="similarity">
    <text evidence="1">Belongs to the LysR transcriptional regulatory family.</text>
</comment>
<accession>A0ABQ6P4I0</accession>
<dbReference type="PROSITE" id="PS50931">
    <property type="entry name" value="HTH_LYSR"/>
    <property type="match status" value="1"/>
</dbReference>
<feature type="domain" description="HTH lysR-type" evidence="5">
    <location>
        <begin position="1"/>
        <end position="61"/>
    </location>
</feature>
<dbReference type="Pfam" id="PF03466">
    <property type="entry name" value="LysR_substrate"/>
    <property type="match status" value="1"/>
</dbReference>
<dbReference type="InterPro" id="IPR000847">
    <property type="entry name" value="LysR_HTH_N"/>
</dbReference>
<keyword evidence="4" id="KW-0804">Transcription</keyword>
<evidence type="ECO:0000256" key="2">
    <source>
        <dbReference type="ARBA" id="ARBA00023015"/>
    </source>
</evidence>
<evidence type="ECO:0000259" key="5">
    <source>
        <dbReference type="PROSITE" id="PS50931"/>
    </source>
</evidence>
<dbReference type="PANTHER" id="PTHR30126:SF77">
    <property type="entry name" value="TRANSCRIPTIONAL REGULATORY PROTEIN"/>
    <property type="match status" value="1"/>
</dbReference>
<sequence length="298" mass="32186">MKRLAIYHLETLLWIARLGTFRAAAERLNTTQPAISARVREIEEQLGVALFRREGRNMVLTARGRALVADFEPLWAGFESALFRASDFGGATGIVRIGSGEIAAASCLPPFVCELERDLPGVTLEIAIDLTARMLQQLLAGTSDLVFLAGPVASPGIRTVCLGSVALVWVAGRDTAARVQGKAVDFSALPLWSIPENSPIHGVMHESLAQLGIAARVVRTCNNVRTLIEIVVHGGGAALLPAPMIRAELARGDLVELLPPPERQIRFEAAIRSGERDPLILELFRRVEGLRIEATALP</sequence>
<dbReference type="Gene3D" id="1.10.10.10">
    <property type="entry name" value="Winged helix-like DNA-binding domain superfamily/Winged helix DNA-binding domain"/>
    <property type="match status" value="1"/>
</dbReference>
<evidence type="ECO:0000256" key="1">
    <source>
        <dbReference type="ARBA" id="ARBA00009437"/>
    </source>
</evidence>
<dbReference type="SUPFAM" id="SSF46785">
    <property type="entry name" value="Winged helix' DNA-binding domain"/>
    <property type="match status" value="1"/>
</dbReference>
<dbReference type="SUPFAM" id="SSF53850">
    <property type="entry name" value="Periplasmic binding protein-like II"/>
    <property type="match status" value="1"/>
</dbReference>
<evidence type="ECO:0000313" key="6">
    <source>
        <dbReference type="EMBL" id="GMM60183.1"/>
    </source>
</evidence>
<dbReference type="CDD" id="cd05466">
    <property type="entry name" value="PBP2_LTTR_substrate"/>
    <property type="match status" value="1"/>
</dbReference>
<keyword evidence="2" id="KW-0805">Transcription regulation</keyword>
<evidence type="ECO:0000256" key="3">
    <source>
        <dbReference type="ARBA" id="ARBA00023125"/>
    </source>
</evidence>
<keyword evidence="3" id="KW-0238">DNA-binding</keyword>
<dbReference type="InterPro" id="IPR036390">
    <property type="entry name" value="WH_DNA-bd_sf"/>
</dbReference>
<evidence type="ECO:0000313" key="7">
    <source>
        <dbReference type="Proteomes" id="UP001187221"/>
    </source>
</evidence>
<gene>
    <name evidence="6" type="ORF">NUTIK01_09600</name>
</gene>
<keyword evidence="7" id="KW-1185">Reference proteome</keyword>
<evidence type="ECO:0000256" key="4">
    <source>
        <dbReference type="ARBA" id="ARBA00023163"/>
    </source>
</evidence>
<dbReference type="PRINTS" id="PR00039">
    <property type="entry name" value="HTHLYSR"/>
</dbReference>
<comment type="caution">
    <text evidence="6">The sequence shown here is derived from an EMBL/GenBank/DDBJ whole genome shotgun (WGS) entry which is preliminary data.</text>
</comment>
<proteinExistence type="inferred from homology"/>
<reference evidence="6 7" key="1">
    <citation type="submission" date="2023-06" db="EMBL/GenBank/DDBJ databases">
        <title>Draft genome sequence of Novosphingobium sp. strain IK01.</title>
        <authorList>
            <person name="Hatamoto M."/>
            <person name="Ikarashi T."/>
            <person name="Yamaguchi T."/>
        </authorList>
    </citation>
    <scope>NUCLEOTIDE SEQUENCE [LARGE SCALE GENOMIC DNA]</scope>
    <source>
        <strain evidence="6 7">IK01</strain>
    </source>
</reference>